<name>A0A4Y9AAW5_9BACI</name>
<feature type="region of interest" description="Disordered" evidence="1">
    <location>
        <begin position="351"/>
        <end position="370"/>
    </location>
</feature>
<accession>A0A4Y9AAW5</accession>
<evidence type="ECO:0000256" key="1">
    <source>
        <dbReference type="SAM" id="MobiDB-lite"/>
    </source>
</evidence>
<dbReference type="EMBL" id="SRHY01000013">
    <property type="protein sequence ID" value="TFJ92933.1"/>
    <property type="molecule type" value="Genomic_DNA"/>
</dbReference>
<feature type="region of interest" description="Disordered" evidence="1">
    <location>
        <begin position="1"/>
        <end position="54"/>
    </location>
</feature>
<evidence type="ECO:0000313" key="2">
    <source>
        <dbReference type="EMBL" id="TFJ92933.1"/>
    </source>
</evidence>
<feature type="compositionally biased region" description="Polar residues" evidence="1">
    <location>
        <begin position="351"/>
        <end position="367"/>
    </location>
</feature>
<keyword evidence="3" id="KW-1185">Reference proteome</keyword>
<reference evidence="2 3" key="1">
    <citation type="submission" date="2019-03" db="EMBL/GenBank/DDBJ databases">
        <title>Genome sequence of Lentibacillus salicampi ATCC BAA-719.</title>
        <authorList>
            <person name="Maclea K.S."/>
            <person name="Simoes Junior M."/>
        </authorList>
    </citation>
    <scope>NUCLEOTIDE SEQUENCE [LARGE SCALE GENOMIC DNA]</scope>
    <source>
        <strain evidence="2 3">ATCC BAA-719</strain>
    </source>
</reference>
<sequence>MNRSAHQQLIKDAGKQRQRQLEQNRERFQQKSTRQTPRIDHHTPIHTTDDLQREKRLRKRAQKELHKARKKLDEQQQTIQETNRALKKRNRQVAELKTQRWEHLQSRKEAENLKDRIAELGSHVQRERTERQKAEETIRQMEAELEKKLKRNRRMSAHTNRVKHLKQENAALRRKVENYDLLTRQKYGNLEREVRTLRNEVSIHRRREREVDQNPMHLIAYMKQHVTSDYLPDLLEMTEAFIKSENLPFFYRGSHNLFYLFMRRVNLLSYQSRDRDTSYLLKNTQNTNATTRLGFLVYDQEGWQFTDVSETSRHQVYPVTNNVSGSHLTEDRPAKAILNHNGAKVLQQFSMNTPETSQPKGKPSTTNHPKKQYQHFGQFSVLVIGSRFLNHYKYRLEKHGCVTDIHNPYEESFEVLRGRVGRAEIILVCERHIPHNVWDYVDKTQPFVSVLKRDSKDLIAAHAYLTLKRCELL</sequence>
<feature type="compositionally biased region" description="Basic and acidic residues" evidence="1">
    <location>
        <begin position="12"/>
        <end position="29"/>
    </location>
</feature>
<dbReference type="Proteomes" id="UP000298484">
    <property type="component" value="Unassembled WGS sequence"/>
</dbReference>
<feature type="compositionally biased region" description="Basic and acidic residues" evidence="1">
    <location>
        <begin position="37"/>
        <end position="54"/>
    </location>
</feature>
<evidence type="ECO:0000313" key="3">
    <source>
        <dbReference type="Proteomes" id="UP000298484"/>
    </source>
</evidence>
<dbReference type="AlphaFoldDB" id="A0A4Y9AAW5"/>
<protein>
    <recommendedName>
        <fullName evidence="4">DUF2325 domain-containing protein</fullName>
    </recommendedName>
</protein>
<organism evidence="2 3">
    <name type="scientific">Lentibacillus salicampi</name>
    <dbReference type="NCBI Taxonomy" id="175306"/>
    <lineage>
        <taxon>Bacteria</taxon>
        <taxon>Bacillati</taxon>
        <taxon>Bacillota</taxon>
        <taxon>Bacilli</taxon>
        <taxon>Bacillales</taxon>
        <taxon>Bacillaceae</taxon>
        <taxon>Lentibacillus</taxon>
    </lineage>
</organism>
<comment type="caution">
    <text evidence="2">The sequence shown here is derived from an EMBL/GenBank/DDBJ whole genome shotgun (WGS) entry which is preliminary data.</text>
</comment>
<dbReference type="RefSeq" id="WP_135109978.1">
    <property type="nucleotide sequence ID" value="NZ_SRHY01000013.1"/>
</dbReference>
<evidence type="ECO:0008006" key="4">
    <source>
        <dbReference type="Google" id="ProtNLM"/>
    </source>
</evidence>
<gene>
    <name evidence="2" type="ORF">E4U82_09600</name>
</gene>
<proteinExistence type="predicted"/>
<dbReference type="OrthoDB" id="2838766at2"/>